<sequence length="200" mass="21025">MKFFAAAAALCTLVAAAPLAPWEVMAPPPDGTQFYQLQTKSATAAVSGQWVALKTGSTTYSLAAQQAAATKFFVNKYAPTSTFAVHNADDTRQLALQGPNGVLLSLVDATNPTTDSIPKGTLMEWATFTMDNNVLFVKDGSTLANRTFVAVKGSGSDYGIALYDGKYSVNERAYLPPNDSQGASTTASTITPVTINIVKA</sequence>
<dbReference type="AlphaFoldDB" id="A0A9W8XA74"/>
<dbReference type="EMBL" id="JAPEUX010000010">
    <property type="protein sequence ID" value="KAJ4344542.1"/>
    <property type="molecule type" value="Genomic_DNA"/>
</dbReference>
<accession>A0A9W8XA74</accession>
<keyword evidence="1" id="KW-0732">Signal</keyword>
<comment type="caution">
    <text evidence="2">The sequence shown here is derived from an EMBL/GenBank/DDBJ whole genome shotgun (WGS) entry which is preliminary data.</text>
</comment>
<evidence type="ECO:0000313" key="2">
    <source>
        <dbReference type="EMBL" id="KAJ4344542.1"/>
    </source>
</evidence>
<dbReference type="GeneID" id="80915815"/>
<keyword evidence="3" id="KW-1185">Reference proteome</keyword>
<reference evidence="2" key="1">
    <citation type="submission" date="2022-10" db="EMBL/GenBank/DDBJ databases">
        <title>Tapping the CABI collections for fungal endophytes: first genome assemblies for Collariella, Neodidymelliopsis, Ascochyta clinopodiicola, Didymella pomorum, Didymosphaeria variabile, Neocosmospora piperis and Neocucurbitaria cava.</title>
        <authorList>
            <person name="Hill R."/>
        </authorList>
    </citation>
    <scope>NUCLEOTIDE SEQUENCE</scope>
    <source>
        <strain evidence="2">IMI 356815</strain>
    </source>
</reference>
<evidence type="ECO:0000313" key="3">
    <source>
        <dbReference type="Proteomes" id="UP001140513"/>
    </source>
</evidence>
<organism evidence="2 3">
    <name type="scientific">Didymosphaeria variabile</name>
    <dbReference type="NCBI Taxonomy" id="1932322"/>
    <lineage>
        <taxon>Eukaryota</taxon>
        <taxon>Fungi</taxon>
        <taxon>Dikarya</taxon>
        <taxon>Ascomycota</taxon>
        <taxon>Pezizomycotina</taxon>
        <taxon>Dothideomycetes</taxon>
        <taxon>Pleosporomycetidae</taxon>
        <taxon>Pleosporales</taxon>
        <taxon>Massarineae</taxon>
        <taxon>Didymosphaeriaceae</taxon>
        <taxon>Didymosphaeria</taxon>
    </lineage>
</organism>
<proteinExistence type="predicted"/>
<feature type="signal peptide" evidence="1">
    <location>
        <begin position="1"/>
        <end position="16"/>
    </location>
</feature>
<dbReference type="RefSeq" id="XP_056064994.1">
    <property type="nucleotide sequence ID" value="XM_056221007.1"/>
</dbReference>
<evidence type="ECO:0000256" key="1">
    <source>
        <dbReference type="SAM" id="SignalP"/>
    </source>
</evidence>
<feature type="chain" id="PRO_5040847998" evidence="1">
    <location>
        <begin position="17"/>
        <end position="200"/>
    </location>
</feature>
<dbReference type="Proteomes" id="UP001140513">
    <property type="component" value="Unassembled WGS sequence"/>
</dbReference>
<gene>
    <name evidence="2" type="ORF">N0V89_012285</name>
</gene>
<protein>
    <submittedName>
        <fullName evidence="2">Uncharacterized protein</fullName>
    </submittedName>
</protein>
<dbReference type="OrthoDB" id="5199481at2759"/>
<name>A0A9W8XA74_9PLEO</name>